<organism evidence="2 3">
    <name type="scientific">Candidatus Protochlamydia naegleriophila</name>
    <dbReference type="NCBI Taxonomy" id="389348"/>
    <lineage>
        <taxon>Bacteria</taxon>
        <taxon>Pseudomonadati</taxon>
        <taxon>Chlamydiota</taxon>
        <taxon>Chlamydiia</taxon>
        <taxon>Parachlamydiales</taxon>
        <taxon>Parachlamydiaceae</taxon>
        <taxon>Candidatus Protochlamydia</taxon>
    </lineage>
</organism>
<sequence length="579" mass="64306">MNSNYNYIPNQNQTFIMQQWEEQSQHDALNLSLSSLAQSTSLYQSCIDQEAISLNQSTETTQSHSSALIDQFENLVTVARALDQIVTIARHENTNLITTGFTLTGGLMALLNGQIPWGLTLTGAALNQVKNIIMNHYQSVGNTNDLAHEIQTGLRMIKQLEEFQKTSLETIDQQIGFAEEQLQDAQKQLDEISSLATEGSKDGEIKKMEAQKLCEQSVRSYQQALYNLNQSQATIQTITGDFQSIIEQFENLIKQAKSNELTPNDIPTFIKQTEEILSKMKEIHALLGKNQIIFNDGLKELHQASSFNKDALVKYTETINVMRQTFDAIRLKAETEKLQDAQGKLSKAKEEVKIAQGRANNIQDLAEYERQKAEKLQGVLDDQWGTTSIMVGTTAATLAIPLGGGILSVPTGFAATAITHYIRRICKFAQTRFTNLPQIGVVEKTATTLKDLKVTYDPTSTGWGGYTVGIFSQAMGYGGRPSKTAGTITIPLTEQLSITCKFNKNSTSTQGKMDEGNMYTLQTTLREQVELGHIKPEECLSLLESLNSVETEHGTICLVASDSLFFTDLKDYCYRLIEG</sequence>
<dbReference type="Proteomes" id="UP000069902">
    <property type="component" value="Chromosome cPNK"/>
</dbReference>
<reference evidence="3" key="1">
    <citation type="submission" date="2015-09" db="EMBL/GenBank/DDBJ databases">
        <authorList>
            <person name="Bertelli C."/>
        </authorList>
    </citation>
    <scope>NUCLEOTIDE SEQUENCE [LARGE SCALE GENOMIC DNA]</scope>
    <source>
        <strain evidence="3">KNic</strain>
    </source>
</reference>
<proteinExistence type="predicted"/>
<dbReference type="RefSeq" id="WP_059059838.1">
    <property type="nucleotide sequence ID" value="NZ_LN879502.1"/>
</dbReference>
<protein>
    <submittedName>
        <fullName evidence="2">Uncharacterized protein</fullName>
    </submittedName>
</protein>
<dbReference type="PATRIC" id="fig|389348.3.peg.319"/>
<accession>A0A0U5JC22</accession>
<dbReference type="KEGG" id="pnl:PNK_0282"/>
<gene>
    <name evidence="2" type="ORF">PNK_0282</name>
</gene>
<dbReference type="EMBL" id="LN879502">
    <property type="protein sequence ID" value="CUI15919.1"/>
    <property type="molecule type" value="Genomic_DNA"/>
</dbReference>
<dbReference type="AlphaFoldDB" id="A0A0U5JC22"/>
<dbReference type="InParanoid" id="A0A0U5JC22"/>
<feature type="coiled-coil region" evidence="1">
    <location>
        <begin position="331"/>
        <end position="365"/>
    </location>
</feature>
<feature type="coiled-coil region" evidence="1">
    <location>
        <begin position="168"/>
        <end position="195"/>
    </location>
</feature>
<evidence type="ECO:0000256" key="1">
    <source>
        <dbReference type="SAM" id="Coils"/>
    </source>
</evidence>
<keyword evidence="3" id="KW-1185">Reference proteome</keyword>
<name>A0A0U5JC22_9BACT</name>
<keyword evidence="1" id="KW-0175">Coiled coil</keyword>
<evidence type="ECO:0000313" key="2">
    <source>
        <dbReference type="EMBL" id="CUI15919.1"/>
    </source>
</evidence>
<evidence type="ECO:0000313" key="3">
    <source>
        <dbReference type="Proteomes" id="UP000069902"/>
    </source>
</evidence>